<feature type="binding site" evidence="11">
    <location>
        <position position="120"/>
    </location>
    <ligand>
        <name>ATP</name>
        <dbReference type="ChEBI" id="CHEBI:30616"/>
    </ligand>
</feature>
<dbReference type="Pfam" id="PF02110">
    <property type="entry name" value="HK"/>
    <property type="match status" value="1"/>
</dbReference>
<accession>A0A420XL62</accession>
<dbReference type="RefSeq" id="WP_121194368.1">
    <property type="nucleotide sequence ID" value="NZ_RBWV01000014.1"/>
</dbReference>
<dbReference type="PRINTS" id="PR01099">
    <property type="entry name" value="HYETHTZKNASE"/>
</dbReference>
<evidence type="ECO:0000256" key="5">
    <source>
        <dbReference type="ARBA" id="ARBA00022723"/>
    </source>
</evidence>
<keyword evidence="9 11" id="KW-0460">Magnesium</keyword>
<evidence type="ECO:0000313" key="12">
    <source>
        <dbReference type="EMBL" id="RKS71274.1"/>
    </source>
</evidence>
<comment type="similarity">
    <text evidence="11">Belongs to the Thz kinase family.</text>
</comment>
<comment type="catalytic activity">
    <reaction evidence="1 11">
        <text>5-(2-hydroxyethyl)-4-methylthiazole + ATP = 4-methyl-5-(2-phosphooxyethyl)-thiazole + ADP + H(+)</text>
        <dbReference type="Rhea" id="RHEA:24212"/>
        <dbReference type="ChEBI" id="CHEBI:15378"/>
        <dbReference type="ChEBI" id="CHEBI:17957"/>
        <dbReference type="ChEBI" id="CHEBI:30616"/>
        <dbReference type="ChEBI" id="CHEBI:58296"/>
        <dbReference type="ChEBI" id="CHEBI:456216"/>
        <dbReference type="EC" id="2.7.1.50"/>
    </reaction>
</comment>
<evidence type="ECO:0000256" key="11">
    <source>
        <dbReference type="HAMAP-Rule" id="MF_00228"/>
    </source>
</evidence>
<feature type="binding site" evidence="11">
    <location>
        <position position="45"/>
    </location>
    <ligand>
        <name>substrate</name>
    </ligand>
</feature>
<dbReference type="EMBL" id="RBWV01000014">
    <property type="protein sequence ID" value="RKS71274.1"/>
    <property type="molecule type" value="Genomic_DNA"/>
</dbReference>
<dbReference type="InterPro" id="IPR029056">
    <property type="entry name" value="Ribokinase-like"/>
</dbReference>
<feature type="binding site" evidence="11">
    <location>
        <position position="175"/>
    </location>
    <ligand>
        <name>ATP</name>
        <dbReference type="ChEBI" id="CHEBI:30616"/>
    </ligand>
</feature>
<reference evidence="12 13" key="1">
    <citation type="submission" date="2018-10" db="EMBL/GenBank/DDBJ databases">
        <title>Genomic Encyclopedia of Archaeal and Bacterial Type Strains, Phase II (KMG-II): from individual species to whole genera.</title>
        <authorList>
            <person name="Goeker M."/>
        </authorList>
    </citation>
    <scope>NUCLEOTIDE SEQUENCE [LARGE SCALE GENOMIC DNA]</scope>
    <source>
        <strain evidence="12 13">RP-AC37</strain>
    </source>
</reference>
<dbReference type="AlphaFoldDB" id="A0A420XL62"/>
<evidence type="ECO:0000313" key="13">
    <source>
        <dbReference type="Proteomes" id="UP000281955"/>
    </source>
</evidence>
<name>A0A420XL62_9ACTN</name>
<dbReference type="Gene3D" id="3.40.1190.20">
    <property type="match status" value="1"/>
</dbReference>
<dbReference type="GO" id="GO:0009228">
    <property type="term" value="P:thiamine biosynthetic process"/>
    <property type="evidence" value="ECO:0007669"/>
    <property type="project" value="UniProtKB-KW"/>
</dbReference>
<keyword evidence="4 11" id="KW-0808">Transferase</keyword>
<dbReference type="PIRSF" id="PIRSF000513">
    <property type="entry name" value="Thz_kinase"/>
    <property type="match status" value="1"/>
</dbReference>
<comment type="caution">
    <text evidence="12">The sequence shown here is derived from an EMBL/GenBank/DDBJ whole genome shotgun (WGS) entry which is preliminary data.</text>
</comment>
<dbReference type="CDD" id="cd01170">
    <property type="entry name" value="THZ_kinase"/>
    <property type="match status" value="1"/>
</dbReference>
<evidence type="ECO:0000256" key="1">
    <source>
        <dbReference type="ARBA" id="ARBA00001771"/>
    </source>
</evidence>
<dbReference type="SUPFAM" id="SSF53613">
    <property type="entry name" value="Ribokinase-like"/>
    <property type="match status" value="1"/>
</dbReference>
<keyword evidence="5 11" id="KW-0479">Metal-binding</keyword>
<dbReference type="NCBIfam" id="NF006830">
    <property type="entry name" value="PRK09355.1"/>
    <property type="match status" value="1"/>
</dbReference>
<dbReference type="Proteomes" id="UP000281955">
    <property type="component" value="Unassembled WGS sequence"/>
</dbReference>
<comment type="pathway">
    <text evidence="3 11">Cofactor biosynthesis; thiamine diphosphate biosynthesis; 4-methyl-5-(2-phosphoethyl)-thiazole from 5-(2-hydroxyethyl)-4-methylthiazole: step 1/1.</text>
</comment>
<dbReference type="InParanoid" id="A0A420XL62"/>
<evidence type="ECO:0000256" key="6">
    <source>
        <dbReference type="ARBA" id="ARBA00022741"/>
    </source>
</evidence>
<evidence type="ECO:0000256" key="4">
    <source>
        <dbReference type="ARBA" id="ARBA00022679"/>
    </source>
</evidence>
<evidence type="ECO:0000256" key="3">
    <source>
        <dbReference type="ARBA" id="ARBA00004868"/>
    </source>
</evidence>
<organism evidence="12 13">
    <name type="scientific">Motilibacter peucedani</name>
    <dbReference type="NCBI Taxonomy" id="598650"/>
    <lineage>
        <taxon>Bacteria</taxon>
        <taxon>Bacillati</taxon>
        <taxon>Actinomycetota</taxon>
        <taxon>Actinomycetes</taxon>
        <taxon>Motilibacterales</taxon>
        <taxon>Motilibacteraceae</taxon>
        <taxon>Motilibacter</taxon>
    </lineage>
</organism>
<keyword evidence="10 11" id="KW-0784">Thiamine biosynthesis</keyword>
<dbReference type="InterPro" id="IPR000417">
    <property type="entry name" value="Hyethyz_kinase"/>
</dbReference>
<keyword evidence="13" id="KW-1185">Reference proteome</keyword>
<dbReference type="EC" id="2.7.1.50" evidence="11"/>
<dbReference type="GO" id="GO:0009229">
    <property type="term" value="P:thiamine diphosphate biosynthetic process"/>
    <property type="evidence" value="ECO:0007669"/>
    <property type="project" value="UniProtKB-UniRule"/>
</dbReference>
<evidence type="ECO:0000256" key="7">
    <source>
        <dbReference type="ARBA" id="ARBA00022777"/>
    </source>
</evidence>
<proteinExistence type="inferred from homology"/>
<dbReference type="GO" id="GO:0005524">
    <property type="term" value="F:ATP binding"/>
    <property type="evidence" value="ECO:0007669"/>
    <property type="project" value="UniProtKB-UniRule"/>
</dbReference>
<protein>
    <recommendedName>
        <fullName evidence="11">Hydroxyethylthiazole kinase</fullName>
        <ecNumber evidence="11">2.7.1.50</ecNumber>
    </recommendedName>
    <alternativeName>
        <fullName evidence="11">4-methyl-5-beta-hydroxyethylthiazole kinase</fullName>
        <shortName evidence="11">TH kinase</shortName>
        <shortName evidence="11">Thz kinase</shortName>
    </alternativeName>
</protein>
<keyword evidence="6 11" id="KW-0547">Nucleotide-binding</keyword>
<dbReference type="OrthoDB" id="8909021at2"/>
<sequence>MDVAEVAELLAQVRRSSPLVQCITNYVAMDLAANAVLAVGASPAMVADPAESGEFAAIASALTVNTGTPSPRWADGMVRATTAAVEAGRPWVLDPVAVGATAMRDELCAELMARTPSIVRANASEVLALARVTGASSTAEAGGGARGVDSTDSVESALDAAQALARRHSCVVAVTGEVDVVTDGTRVATVTGGHPLMARITATGCSLTAVTGAFAAVAPAFEAAVAACAVYAAAGSRAGCDAAGPGTLRWRLLDELHRLDESALRDGAQVVSS</sequence>
<evidence type="ECO:0000256" key="10">
    <source>
        <dbReference type="ARBA" id="ARBA00022977"/>
    </source>
</evidence>
<feature type="binding site" evidence="11">
    <location>
        <position position="202"/>
    </location>
    <ligand>
        <name>substrate</name>
    </ligand>
</feature>
<dbReference type="GO" id="GO:0004417">
    <property type="term" value="F:hydroxyethylthiazole kinase activity"/>
    <property type="evidence" value="ECO:0007669"/>
    <property type="project" value="UniProtKB-UniRule"/>
</dbReference>
<comment type="function">
    <text evidence="11">Catalyzes the phosphorylation of the hydroxyl group of 4-methyl-5-beta-hydroxyethylthiazole (THZ).</text>
</comment>
<comment type="cofactor">
    <cofactor evidence="2 11">
        <name>Mg(2+)</name>
        <dbReference type="ChEBI" id="CHEBI:18420"/>
    </cofactor>
</comment>
<dbReference type="GO" id="GO:0000287">
    <property type="term" value="F:magnesium ion binding"/>
    <property type="evidence" value="ECO:0007669"/>
    <property type="project" value="UniProtKB-UniRule"/>
</dbReference>
<evidence type="ECO:0000256" key="2">
    <source>
        <dbReference type="ARBA" id="ARBA00001946"/>
    </source>
</evidence>
<dbReference type="HAMAP" id="MF_00228">
    <property type="entry name" value="Thz_kinase"/>
    <property type="match status" value="1"/>
</dbReference>
<keyword evidence="7 11" id="KW-0418">Kinase</keyword>
<keyword evidence="8 11" id="KW-0067">ATP-binding</keyword>
<evidence type="ECO:0000256" key="9">
    <source>
        <dbReference type="ARBA" id="ARBA00022842"/>
    </source>
</evidence>
<gene>
    <name evidence="11" type="primary">thiM</name>
    <name evidence="12" type="ORF">CLV35_3070</name>
</gene>
<evidence type="ECO:0000256" key="8">
    <source>
        <dbReference type="ARBA" id="ARBA00022840"/>
    </source>
</evidence>
<dbReference type="UniPathway" id="UPA00060">
    <property type="reaction ID" value="UER00139"/>
</dbReference>